<feature type="region of interest" description="Disordered" evidence="1">
    <location>
        <begin position="252"/>
        <end position="274"/>
    </location>
</feature>
<accession>A0A0D6MJV5</accession>
<dbReference type="RefSeq" id="WP_048847916.1">
    <property type="nucleotide sequence ID" value="NZ_BALE01000010.1"/>
</dbReference>
<gene>
    <name evidence="2" type="ORF">Tasa_010_293</name>
</gene>
<dbReference type="PROSITE" id="PS51257">
    <property type="entry name" value="PROKAR_LIPOPROTEIN"/>
    <property type="match status" value="1"/>
</dbReference>
<comment type="caution">
    <text evidence="2">The sequence shown here is derived from an EMBL/GenBank/DDBJ whole genome shotgun (WGS) entry which is preliminary data.</text>
</comment>
<dbReference type="OrthoDB" id="7274054at2"/>
<proteinExistence type="predicted"/>
<evidence type="ECO:0000313" key="2">
    <source>
        <dbReference type="EMBL" id="GAN53746.1"/>
    </source>
</evidence>
<dbReference type="Proteomes" id="UP000032679">
    <property type="component" value="Unassembled WGS sequence"/>
</dbReference>
<evidence type="ECO:0000256" key="1">
    <source>
        <dbReference type="SAM" id="MobiDB-lite"/>
    </source>
</evidence>
<evidence type="ECO:0000313" key="3">
    <source>
        <dbReference type="Proteomes" id="UP000032679"/>
    </source>
</evidence>
<organism evidence="2 3">
    <name type="scientific">Tanticharoenia sakaeratensis NBRC 103193</name>
    <dbReference type="NCBI Taxonomy" id="1231623"/>
    <lineage>
        <taxon>Bacteria</taxon>
        <taxon>Pseudomonadati</taxon>
        <taxon>Pseudomonadota</taxon>
        <taxon>Alphaproteobacteria</taxon>
        <taxon>Acetobacterales</taxon>
        <taxon>Acetobacteraceae</taxon>
        <taxon>Tanticharoenia</taxon>
    </lineage>
</organism>
<protein>
    <submittedName>
        <fullName evidence="2">Uncharacterized protein</fullName>
    </submittedName>
</protein>
<reference evidence="2 3" key="1">
    <citation type="submission" date="2012-10" db="EMBL/GenBank/DDBJ databases">
        <title>Genome sequencing of Tanticharoenia sakaeratensis NBRC 103193.</title>
        <authorList>
            <person name="Azuma Y."/>
            <person name="Hadano H."/>
            <person name="Hirakawa H."/>
            <person name="Matsushita K."/>
        </authorList>
    </citation>
    <scope>NUCLEOTIDE SEQUENCE [LARGE SCALE GENOMIC DNA]</scope>
    <source>
        <strain evidence="2 3">NBRC 103193</strain>
    </source>
</reference>
<feature type="compositionally biased region" description="Polar residues" evidence="1">
    <location>
        <begin position="252"/>
        <end position="268"/>
    </location>
</feature>
<dbReference type="AlphaFoldDB" id="A0A0D6MJV5"/>
<sequence length="274" mass="28170">MKRLIWVPLLLLAGCGGGGTKGPTPDPVYDNAIDAGRSAFGLARYDQAAVQYEDAYRVALRRDDAGAMADAAYDLAAARLGAGKPASTLTALDRAKTDLAIRGHGEPASLRLARAAAQLRLNDPLDARTTAAAVMSDPDAGIAERAAFLNGVAAARLGDGAGLEAALSRIGTGPKIDPLWAADRTELSARLALLRGDLAGAQRQAADAASQRQALLDYRGMRDSLGVEADAAQRAGNMMLAAALRQQVAQSAASETQAPTQSTVQIHSSGAGAD</sequence>
<dbReference type="STRING" id="1231623.Tasa_010_293"/>
<dbReference type="EMBL" id="BALE01000010">
    <property type="protein sequence ID" value="GAN53746.1"/>
    <property type="molecule type" value="Genomic_DNA"/>
</dbReference>
<name>A0A0D6MJV5_9PROT</name>
<keyword evidence="3" id="KW-1185">Reference proteome</keyword>